<dbReference type="RefSeq" id="WP_046662825.1">
    <property type="nucleotide sequence ID" value="NZ_CP011304.1"/>
</dbReference>
<name>A0A0F6U6W8_MICAE</name>
<dbReference type="HOGENOM" id="CLU_441323_0_0_3"/>
<dbReference type="InterPro" id="IPR027417">
    <property type="entry name" value="P-loop_NTPase"/>
</dbReference>
<dbReference type="SUPFAM" id="SSF52540">
    <property type="entry name" value="P-loop containing nucleoside triphosphate hydrolases"/>
    <property type="match status" value="1"/>
</dbReference>
<sequence length="619" mass="72472">MEEIQFNSGASLIQDIWNNFKKFTENSYPNLPGQILLPNDPTYITRQADEQLFKFLQNSQDHSAFCCLFAPPKVGKTSLVFRMKKHFSSLKYKWGGIAFKNFSKNLSERSFYLEIITIIYSKLDDKDHQLLNLLNQIWQNTQENSFELKFINSLQEILKITDKTIIIFLDNLENVMDEEFYEYLKNFLKLLSENHQSFLPYIKFILAGCVNHLNFFQDDCQSLLTQASIIEISPFHRSQCGPLKKVLKNHPSSLAETIIDWTQGQPFLTQILCKIIHDQNIILEDSEILPQIENLFRCYFLKPERLPSLNSHFQQIHDYFVSLGNSHNDSNSVLPTLNLYHRILRNPNKIKFDSESMLQWDLLMSGLILQSKTFLFPANPIYQEVFNQQWILEIKHQLNGLRRSSMPSVKIYNRKVYMLIDQSGSMAERDPKLANERRWIALRELIQGHIYRILHQEGMDQEKICHEITVAFFSPNFARVVTQIQDDSQVAGLFKENQPDGNTFIVPTLRTIIDDWFLTRDPDQGGFIIIYTDGELNDKNDFEKLVHETCKRLNSQDELKMIIIGYGSDIIDRPTFYEYLDENARSNKDRNGEPCDIIVFEKFDTMPNIIEIFDKELSS</sequence>
<evidence type="ECO:0000313" key="2">
    <source>
        <dbReference type="EMBL" id="AKE65627.1"/>
    </source>
</evidence>
<dbReference type="Proteomes" id="UP000034103">
    <property type="component" value="Chromosome"/>
</dbReference>
<dbReference type="PROSITE" id="PS50234">
    <property type="entry name" value="VWFA"/>
    <property type="match status" value="1"/>
</dbReference>
<dbReference type="EMBL" id="CP011304">
    <property type="protein sequence ID" value="AKE65627.1"/>
    <property type="molecule type" value="Genomic_DNA"/>
</dbReference>
<dbReference type="Gene3D" id="3.40.50.300">
    <property type="entry name" value="P-loop containing nucleotide triphosphate hydrolases"/>
    <property type="match status" value="1"/>
</dbReference>
<dbReference type="PATRIC" id="fig|1641812.3.peg.3392"/>
<accession>A0A0F6U6W8</accession>
<dbReference type="AlphaFoldDB" id="A0A0F6U6W8"/>
<dbReference type="Pfam" id="PF14516">
    <property type="entry name" value="AAA_35"/>
    <property type="match status" value="1"/>
</dbReference>
<protein>
    <submittedName>
        <fullName evidence="2">High-affnity carbon uptake protein Hat/HatR</fullName>
    </submittedName>
</protein>
<gene>
    <name evidence="2" type="ORF">MYAER_3289</name>
</gene>
<evidence type="ECO:0000313" key="3">
    <source>
        <dbReference type="Proteomes" id="UP000034103"/>
    </source>
</evidence>
<evidence type="ECO:0000259" key="1">
    <source>
        <dbReference type="PROSITE" id="PS50234"/>
    </source>
</evidence>
<dbReference type="PANTHER" id="PTHR34706">
    <property type="entry name" value="SLR1338 PROTEIN"/>
    <property type="match status" value="1"/>
</dbReference>
<dbReference type="InterPro" id="IPR036465">
    <property type="entry name" value="vWFA_dom_sf"/>
</dbReference>
<dbReference type="InterPro" id="IPR002035">
    <property type="entry name" value="VWF_A"/>
</dbReference>
<dbReference type="Gene3D" id="3.40.50.410">
    <property type="entry name" value="von Willebrand factor, type A domain"/>
    <property type="match status" value="1"/>
</dbReference>
<feature type="domain" description="VWFA" evidence="1">
    <location>
        <begin position="415"/>
        <end position="613"/>
    </location>
</feature>
<organism evidence="2 3">
    <name type="scientific">Microcystis aeruginosa NIES-2549</name>
    <dbReference type="NCBI Taxonomy" id="1641812"/>
    <lineage>
        <taxon>Bacteria</taxon>
        <taxon>Bacillati</taxon>
        <taxon>Cyanobacteriota</taxon>
        <taxon>Cyanophyceae</taxon>
        <taxon>Oscillatoriophycideae</taxon>
        <taxon>Chroococcales</taxon>
        <taxon>Microcystaceae</taxon>
        <taxon>Microcystis</taxon>
    </lineage>
</organism>
<dbReference type="SUPFAM" id="SSF53300">
    <property type="entry name" value="vWA-like"/>
    <property type="match status" value="1"/>
</dbReference>
<dbReference type="PANTHER" id="PTHR34706:SF1">
    <property type="entry name" value="VWFA DOMAIN-CONTAINING PROTEIN"/>
    <property type="match status" value="1"/>
</dbReference>
<proteinExistence type="predicted"/>
<reference evidence="2 3" key="1">
    <citation type="journal article" date="2015" name="Genome Announc.">
        <title>Complete Genome Sequence of Microcystis aeruginosa NIES-2549, a Bloom-Forming Cyanobacterium from Lake Kasumigaura, Japan.</title>
        <authorList>
            <person name="Yamaguchi H."/>
            <person name="Suzuki S."/>
            <person name="Tanabe Y."/>
            <person name="Osana Y."/>
            <person name="Shimura Y."/>
            <person name="Ishida K."/>
            <person name="Kawachi M."/>
        </authorList>
    </citation>
    <scope>NUCLEOTIDE SEQUENCE [LARGE SCALE GENOMIC DNA]</scope>
    <source>
        <strain evidence="2 3">NIES-2549</strain>
    </source>
</reference>